<evidence type="ECO:0000313" key="2">
    <source>
        <dbReference type="EMBL" id="QDV37275.1"/>
    </source>
</evidence>
<organism evidence="2 3">
    <name type="scientific">Tautonia plasticadhaerens</name>
    <dbReference type="NCBI Taxonomy" id="2527974"/>
    <lineage>
        <taxon>Bacteria</taxon>
        <taxon>Pseudomonadati</taxon>
        <taxon>Planctomycetota</taxon>
        <taxon>Planctomycetia</taxon>
        <taxon>Isosphaerales</taxon>
        <taxon>Isosphaeraceae</taxon>
        <taxon>Tautonia</taxon>
    </lineage>
</organism>
<name>A0A518H8V4_9BACT</name>
<sequence length="109" mass="11949">MKQVVDEIQSPRVRTLDASHLTCLSLGALASAALFLAIGLGRGPADRPIRSGMISQIEEQVDASTRHGTSYSREDEVRGSLFSNHLIIDRTGSVEVIPSDRVYRVTFHD</sequence>
<dbReference type="KEGG" id="tpla:ElP_52100"/>
<keyword evidence="1" id="KW-1133">Transmembrane helix</keyword>
<protein>
    <submittedName>
        <fullName evidence="2">Uncharacterized protein</fullName>
    </submittedName>
</protein>
<evidence type="ECO:0000313" key="3">
    <source>
        <dbReference type="Proteomes" id="UP000317835"/>
    </source>
</evidence>
<feature type="transmembrane region" description="Helical" evidence="1">
    <location>
        <begin position="18"/>
        <end position="40"/>
    </location>
</feature>
<proteinExistence type="predicted"/>
<keyword evidence="1" id="KW-0472">Membrane</keyword>
<dbReference type="AlphaFoldDB" id="A0A518H8V4"/>
<keyword evidence="3" id="KW-1185">Reference proteome</keyword>
<accession>A0A518H8V4</accession>
<reference evidence="2 3" key="1">
    <citation type="submission" date="2019-02" db="EMBL/GenBank/DDBJ databases">
        <title>Deep-cultivation of Planctomycetes and their phenomic and genomic characterization uncovers novel biology.</title>
        <authorList>
            <person name="Wiegand S."/>
            <person name="Jogler M."/>
            <person name="Boedeker C."/>
            <person name="Pinto D."/>
            <person name="Vollmers J."/>
            <person name="Rivas-Marin E."/>
            <person name="Kohn T."/>
            <person name="Peeters S.H."/>
            <person name="Heuer A."/>
            <person name="Rast P."/>
            <person name="Oberbeckmann S."/>
            <person name="Bunk B."/>
            <person name="Jeske O."/>
            <person name="Meyerdierks A."/>
            <person name="Storesund J.E."/>
            <person name="Kallscheuer N."/>
            <person name="Luecker S."/>
            <person name="Lage O.M."/>
            <person name="Pohl T."/>
            <person name="Merkel B.J."/>
            <person name="Hornburger P."/>
            <person name="Mueller R.-W."/>
            <person name="Bruemmer F."/>
            <person name="Labrenz M."/>
            <person name="Spormann A.M."/>
            <person name="Op den Camp H."/>
            <person name="Overmann J."/>
            <person name="Amann R."/>
            <person name="Jetten M.S.M."/>
            <person name="Mascher T."/>
            <person name="Medema M.H."/>
            <person name="Devos D.P."/>
            <person name="Kaster A.-K."/>
            <person name="Ovreas L."/>
            <person name="Rohde M."/>
            <person name="Galperin M.Y."/>
            <person name="Jogler C."/>
        </authorList>
    </citation>
    <scope>NUCLEOTIDE SEQUENCE [LARGE SCALE GENOMIC DNA]</scope>
    <source>
        <strain evidence="2 3">ElP</strain>
    </source>
</reference>
<dbReference type="EMBL" id="CP036426">
    <property type="protein sequence ID" value="QDV37275.1"/>
    <property type="molecule type" value="Genomic_DNA"/>
</dbReference>
<keyword evidence="1" id="KW-0812">Transmembrane</keyword>
<gene>
    <name evidence="2" type="ORF">ElP_52100</name>
</gene>
<evidence type="ECO:0000256" key="1">
    <source>
        <dbReference type="SAM" id="Phobius"/>
    </source>
</evidence>
<dbReference type="Proteomes" id="UP000317835">
    <property type="component" value="Chromosome"/>
</dbReference>